<evidence type="ECO:0000313" key="2">
    <source>
        <dbReference type="Proteomes" id="UP000631421"/>
    </source>
</evidence>
<evidence type="ECO:0000313" key="1">
    <source>
        <dbReference type="EMBL" id="MBD2152501.1"/>
    </source>
</evidence>
<proteinExistence type="predicted"/>
<gene>
    <name evidence="1" type="ORF">H6F44_20615</name>
</gene>
<reference evidence="1" key="1">
    <citation type="journal article" date="2015" name="ISME J.">
        <title>Draft Genome Sequence of Streptomyces incarnatus NRRL8089, which Produces the Nucleoside Antibiotic Sinefungin.</title>
        <authorList>
            <person name="Oshima K."/>
            <person name="Hattori M."/>
            <person name="Shimizu H."/>
            <person name="Fukuda K."/>
            <person name="Nemoto M."/>
            <person name="Inagaki K."/>
            <person name="Tamura T."/>
        </authorList>
    </citation>
    <scope>NUCLEOTIDE SEQUENCE</scope>
    <source>
        <strain evidence="1">FACHB-1277</strain>
    </source>
</reference>
<comment type="caution">
    <text evidence="1">The sequence shown here is derived from an EMBL/GenBank/DDBJ whole genome shotgun (WGS) entry which is preliminary data.</text>
</comment>
<protein>
    <submittedName>
        <fullName evidence="1">Uncharacterized protein</fullName>
    </submittedName>
</protein>
<reference evidence="1" key="2">
    <citation type="submission" date="2020-08" db="EMBL/GenBank/DDBJ databases">
        <authorList>
            <person name="Chen M."/>
            <person name="Teng W."/>
            <person name="Zhao L."/>
            <person name="Hu C."/>
            <person name="Zhou Y."/>
            <person name="Han B."/>
            <person name="Song L."/>
            <person name="Shu W."/>
        </authorList>
    </citation>
    <scope>NUCLEOTIDE SEQUENCE</scope>
    <source>
        <strain evidence="1">FACHB-1277</strain>
    </source>
</reference>
<dbReference type="EMBL" id="JACJPY010000111">
    <property type="protein sequence ID" value="MBD2152501.1"/>
    <property type="molecule type" value="Genomic_DNA"/>
</dbReference>
<dbReference type="RefSeq" id="WP_190352969.1">
    <property type="nucleotide sequence ID" value="NZ_JACJPY010000111.1"/>
</dbReference>
<keyword evidence="2" id="KW-1185">Reference proteome</keyword>
<dbReference type="AlphaFoldDB" id="A0A926UWG8"/>
<dbReference type="Proteomes" id="UP000631421">
    <property type="component" value="Unassembled WGS sequence"/>
</dbReference>
<sequence>MQKLSYADLQDQVFEALLFVEKFRKDEFSTNLGIAASTLSLTRKQLKPLYQKFKNHFEMTDADLKAKHEAIATDFDEAMAGGDL</sequence>
<name>A0A926UWG8_9CYAN</name>
<accession>A0A926UWG8</accession>
<organism evidence="1 2">
    <name type="scientific">Pseudanabaena cinerea FACHB-1277</name>
    <dbReference type="NCBI Taxonomy" id="2949581"/>
    <lineage>
        <taxon>Bacteria</taxon>
        <taxon>Bacillati</taxon>
        <taxon>Cyanobacteriota</taxon>
        <taxon>Cyanophyceae</taxon>
        <taxon>Pseudanabaenales</taxon>
        <taxon>Pseudanabaenaceae</taxon>
        <taxon>Pseudanabaena</taxon>
        <taxon>Pseudanabaena cinerea</taxon>
    </lineage>
</organism>